<feature type="transmembrane region" description="Helical" evidence="1">
    <location>
        <begin position="7"/>
        <end position="26"/>
    </location>
</feature>
<reference evidence="2 3" key="1">
    <citation type="journal article" date="2014" name="Antonie Van Leeuwenhoek">
        <title>Hyphomonas beringensis sp. nov. and Hyphomonas chukchiensis sp. nov., isolated from surface seawater of the Bering Sea and Chukchi Sea.</title>
        <authorList>
            <person name="Li C."/>
            <person name="Lai Q."/>
            <person name="Li G."/>
            <person name="Dong C."/>
            <person name="Wang J."/>
            <person name="Liao Y."/>
            <person name="Shao Z."/>
        </authorList>
    </citation>
    <scope>NUCLEOTIDE SEQUENCE [LARGE SCALE GENOMIC DNA]</scope>
    <source>
        <strain evidence="2 3">MHS-3</strain>
    </source>
</reference>
<gene>
    <name evidence="2" type="ORF">HAD_08965</name>
</gene>
<protein>
    <submittedName>
        <fullName evidence="2">Uncharacterized protein</fullName>
    </submittedName>
</protein>
<name>A0A069E759_9PROT</name>
<dbReference type="PATRIC" id="fig|1280949.3.peg.1829"/>
<evidence type="ECO:0000313" key="2">
    <source>
        <dbReference type="EMBL" id="KCZ85804.1"/>
    </source>
</evidence>
<dbReference type="OrthoDB" id="9909394at2"/>
<evidence type="ECO:0000256" key="1">
    <source>
        <dbReference type="SAM" id="Phobius"/>
    </source>
</evidence>
<dbReference type="RefSeq" id="WP_035570610.1">
    <property type="nucleotide sequence ID" value="NZ_ARYH01000001.1"/>
</dbReference>
<dbReference type="Proteomes" id="UP000027446">
    <property type="component" value="Unassembled WGS sequence"/>
</dbReference>
<dbReference type="EMBL" id="ARYH01000001">
    <property type="protein sequence ID" value="KCZ85804.1"/>
    <property type="molecule type" value="Genomic_DNA"/>
</dbReference>
<keyword evidence="1" id="KW-0472">Membrane</keyword>
<keyword evidence="1" id="KW-0812">Transmembrane</keyword>
<organism evidence="2 3">
    <name type="scientific">Hyphomonas adhaerens MHS-3</name>
    <dbReference type="NCBI Taxonomy" id="1280949"/>
    <lineage>
        <taxon>Bacteria</taxon>
        <taxon>Pseudomonadati</taxon>
        <taxon>Pseudomonadota</taxon>
        <taxon>Alphaproteobacteria</taxon>
        <taxon>Hyphomonadales</taxon>
        <taxon>Hyphomonadaceae</taxon>
        <taxon>Hyphomonas</taxon>
    </lineage>
</organism>
<sequence>MKSSDLILLAPAIAFAGGLTGLMQHANYPGDVLFLITSIALFAIGAATFGGLFLLVRANLPDDEDI</sequence>
<evidence type="ECO:0000313" key="3">
    <source>
        <dbReference type="Proteomes" id="UP000027446"/>
    </source>
</evidence>
<feature type="transmembrane region" description="Helical" evidence="1">
    <location>
        <begin position="32"/>
        <end position="56"/>
    </location>
</feature>
<accession>A0A069E759</accession>
<comment type="caution">
    <text evidence="2">The sequence shown here is derived from an EMBL/GenBank/DDBJ whole genome shotgun (WGS) entry which is preliminary data.</text>
</comment>
<dbReference type="AlphaFoldDB" id="A0A069E759"/>
<keyword evidence="1" id="KW-1133">Transmembrane helix</keyword>
<proteinExistence type="predicted"/>
<keyword evidence="3" id="KW-1185">Reference proteome</keyword>